<evidence type="ECO:0000256" key="1">
    <source>
        <dbReference type="SAM" id="MobiDB-lite"/>
    </source>
</evidence>
<dbReference type="CDD" id="cd20405">
    <property type="entry name" value="Tudor_Agenet_AtDUF_rpt1_3"/>
    <property type="match status" value="1"/>
</dbReference>
<dbReference type="Pfam" id="PF05641">
    <property type="entry name" value="Agenet"/>
    <property type="match status" value="1"/>
</dbReference>
<protein>
    <recommendedName>
        <fullName evidence="2">Agenet-like domain-containing protein</fullName>
    </recommendedName>
</protein>
<evidence type="ECO:0000259" key="2">
    <source>
        <dbReference type="Pfam" id="PF05641"/>
    </source>
</evidence>
<dbReference type="PhylomeDB" id="A0A022PZ02"/>
<sequence length="372" mass="41783">MSNNQVQRGWEERVICPEKGSREVHYILRDSTANSLLVVVGIERSYNHTFYTVTEDYLRVFGSTAAVNARTAWKVRKYVVEFLISITSGGGSLFANSNTLSTHFTKIFFLLIYFVPDQQQIEATAPHQQHPMAITDGGAEHIEVLCQDSGMRGCWFRCKVLNSSQRRLKVQYCDVNDCDGSAKLEEWIPAARVAARDKFGARCGGRLTVRPRPNSEYSSDNNFRVGAAVDSWWSDGWWEGFLIGCDMDAPNNLQVYFPGEDIFATVDRKHVRASRDWVDSRWVDIETKPNIISLINSYRNPMPKSTLNPLPSTSAPGNSNFTAAREYSSKSVDGSHLKELLLIKEKEDWTVKGSGNAAGRGNIGQSDGKKRH</sequence>
<evidence type="ECO:0000313" key="3">
    <source>
        <dbReference type="EMBL" id="EYU21021.1"/>
    </source>
</evidence>
<gene>
    <name evidence="3" type="ORF">MIMGU_mgv1a022090mg</name>
</gene>
<feature type="region of interest" description="Disordered" evidence="1">
    <location>
        <begin position="352"/>
        <end position="372"/>
    </location>
</feature>
<dbReference type="PANTHER" id="PTHR31917:SF3">
    <property type="entry name" value="BROMO ADJACENT-LIKE DOMAIN PROTEIN"/>
    <property type="match status" value="1"/>
</dbReference>
<reference evidence="3 4" key="1">
    <citation type="journal article" date="2013" name="Proc. Natl. Acad. Sci. U.S.A.">
        <title>Fine-scale variation in meiotic recombination in Mimulus inferred from population shotgun sequencing.</title>
        <authorList>
            <person name="Hellsten U."/>
            <person name="Wright K.M."/>
            <person name="Jenkins J."/>
            <person name="Shu S."/>
            <person name="Yuan Y."/>
            <person name="Wessler S.R."/>
            <person name="Schmutz J."/>
            <person name="Willis J.H."/>
            <person name="Rokhsar D.S."/>
        </authorList>
    </citation>
    <scope>NUCLEOTIDE SEQUENCE [LARGE SCALE GENOMIC DNA]</scope>
    <source>
        <strain evidence="4">cv. DUN x IM62</strain>
    </source>
</reference>
<organism evidence="3 4">
    <name type="scientific">Erythranthe guttata</name>
    <name type="common">Yellow monkey flower</name>
    <name type="synonym">Mimulus guttatus</name>
    <dbReference type="NCBI Taxonomy" id="4155"/>
    <lineage>
        <taxon>Eukaryota</taxon>
        <taxon>Viridiplantae</taxon>
        <taxon>Streptophyta</taxon>
        <taxon>Embryophyta</taxon>
        <taxon>Tracheophyta</taxon>
        <taxon>Spermatophyta</taxon>
        <taxon>Magnoliopsida</taxon>
        <taxon>eudicotyledons</taxon>
        <taxon>Gunneridae</taxon>
        <taxon>Pentapetalae</taxon>
        <taxon>asterids</taxon>
        <taxon>lamiids</taxon>
        <taxon>Lamiales</taxon>
        <taxon>Phrymaceae</taxon>
        <taxon>Erythranthe</taxon>
    </lineage>
</organism>
<dbReference type="Proteomes" id="UP000030748">
    <property type="component" value="Unassembled WGS sequence"/>
</dbReference>
<dbReference type="AlphaFoldDB" id="A0A022PZ02"/>
<dbReference type="InterPro" id="IPR008395">
    <property type="entry name" value="Agenet-like_dom"/>
</dbReference>
<proteinExistence type="predicted"/>
<keyword evidence="4" id="KW-1185">Reference proteome</keyword>
<feature type="domain" description="Agenet-like" evidence="2">
    <location>
        <begin position="141"/>
        <end position="213"/>
    </location>
</feature>
<dbReference type="STRING" id="4155.A0A022PZ02"/>
<dbReference type="PANTHER" id="PTHR31917">
    <property type="entry name" value="AGENET DOMAIN-CONTAINING PROTEIN-RELATED"/>
    <property type="match status" value="1"/>
</dbReference>
<name>A0A022PZ02_ERYGU</name>
<dbReference type="EMBL" id="KI632238">
    <property type="protein sequence ID" value="EYU21021.1"/>
    <property type="molecule type" value="Genomic_DNA"/>
</dbReference>
<accession>A0A022PZ02</accession>
<evidence type="ECO:0000313" key="4">
    <source>
        <dbReference type="Proteomes" id="UP000030748"/>
    </source>
</evidence>